<evidence type="ECO:0000259" key="1">
    <source>
        <dbReference type="Pfam" id="PF05618"/>
    </source>
</evidence>
<dbReference type="RefSeq" id="WP_120275527.1">
    <property type="nucleotide sequence ID" value="NZ_RAPN01000005.1"/>
</dbReference>
<dbReference type="EMBL" id="RAPN01000005">
    <property type="protein sequence ID" value="RKD86165.1"/>
    <property type="molecule type" value="Genomic_DNA"/>
</dbReference>
<dbReference type="SUPFAM" id="SSF50630">
    <property type="entry name" value="Acid proteases"/>
    <property type="match status" value="1"/>
</dbReference>
<evidence type="ECO:0000313" key="2">
    <source>
        <dbReference type="EMBL" id="RKD86165.1"/>
    </source>
</evidence>
<name>A0A419VVL0_9BACT</name>
<dbReference type="Proteomes" id="UP000283387">
    <property type="component" value="Unassembled WGS sequence"/>
</dbReference>
<dbReference type="InterPro" id="IPR021109">
    <property type="entry name" value="Peptidase_aspartic_dom_sf"/>
</dbReference>
<dbReference type="PANTHER" id="PTHR38037:SF2">
    <property type="entry name" value="ATP-DEPENDENT ZINC PROTEASE DOMAIN-CONTAINING PROTEIN-RELATED"/>
    <property type="match status" value="1"/>
</dbReference>
<keyword evidence="3" id="KW-1185">Reference proteome</keyword>
<organism evidence="2 3">
    <name type="scientific">Mangrovibacterium diazotrophicum</name>
    <dbReference type="NCBI Taxonomy" id="1261403"/>
    <lineage>
        <taxon>Bacteria</taxon>
        <taxon>Pseudomonadati</taxon>
        <taxon>Bacteroidota</taxon>
        <taxon>Bacteroidia</taxon>
        <taxon>Marinilabiliales</taxon>
        <taxon>Prolixibacteraceae</taxon>
        <taxon>Mangrovibacterium</taxon>
    </lineage>
</organism>
<dbReference type="InterPro" id="IPR008503">
    <property type="entry name" value="Asp_endopeptidase"/>
</dbReference>
<protein>
    <recommendedName>
        <fullName evidence="1">Retropepsin-like aspartic endopeptidase domain-containing protein</fullName>
    </recommendedName>
</protein>
<dbReference type="Pfam" id="PF05618">
    <property type="entry name" value="Zn_protease"/>
    <property type="match status" value="1"/>
</dbReference>
<gene>
    <name evidence="2" type="ORF">BC643_4482</name>
</gene>
<comment type="caution">
    <text evidence="2">The sequence shown here is derived from an EMBL/GenBank/DDBJ whole genome shotgun (WGS) entry which is preliminary data.</text>
</comment>
<accession>A0A419VVL0</accession>
<feature type="domain" description="Retropepsin-like aspartic endopeptidase" evidence="1">
    <location>
        <begin position="14"/>
        <end position="142"/>
    </location>
</feature>
<reference evidence="2 3" key="1">
    <citation type="submission" date="2018-09" db="EMBL/GenBank/DDBJ databases">
        <title>Genomic Encyclopedia of Archaeal and Bacterial Type Strains, Phase II (KMG-II): from individual species to whole genera.</title>
        <authorList>
            <person name="Goeker M."/>
        </authorList>
    </citation>
    <scope>NUCLEOTIDE SEQUENCE [LARGE SCALE GENOMIC DNA]</scope>
    <source>
        <strain evidence="2 3">DSM 27148</strain>
    </source>
</reference>
<dbReference type="OrthoDB" id="9782977at2"/>
<proteinExistence type="predicted"/>
<evidence type="ECO:0000313" key="3">
    <source>
        <dbReference type="Proteomes" id="UP000283387"/>
    </source>
</evidence>
<dbReference type="PANTHER" id="PTHR38037">
    <property type="entry name" value="ZN_PROTEASE DOMAIN-CONTAINING PROTEIN"/>
    <property type="match status" value="1"/>
</dbReference>
<dbReference type="AlphaFoldDB" id="A0A419VVL0"/>
<dbReference type="Gene3D" id="2.40.70.10">
    <property type="entry name" value="Acid Proteases"/>
    <property type="match status" value="1"/>
</dbReference>
<sequence length="160" mass="18954">MKRRTLIGRFDEADFPLLQLENIEVKVDTGAYTSSFHCHNIELIELDGQKKLHCYFLDPDHDQYHNKEFIFDRFSKKRIRSSNGQMEERYSIETQIRLFDQVYPIELTLTERGAMKYPVLLGRKFLSKRFVVDGSKTRLSAKKEKWLVELKKAPNVTTHL</sequence>